<name>A0A9D5X7S1_9ACTN</name>
<dbReference type="AlphaFoldDB" id="A0A9D5X7S1"/>
<gene>
    <name evidence="1" type="ORF">HXK24_01945</name>
</gene>
<protein>
    <submittedName>
        <fullName evidence="1">Uncharacterized protein</fullName>
    </submittedName>
</protein>
<accession>A0A9D5X7S1</accession>
<evidence type="ECO:0000313" key="1">
    <source>
        <dbReference type="EMBL" id="MBF4802573.1"/>
    </source>
</evidence>
<reference evidence="1" key="1">
    <citation type="submission" date="2020-04" db="EMBL/GenBank/DDBJ databases">
        <title>Deep metagenomics examines the oral microbiome during advanced dental caries in children, revealing novel taxa and co-occurrences with host molecules.</title>
        <authorList>
            <person name="Baker J.L."/>
            <person name="Morton J.T."/>
            <person name="Dinis M."/>
            <person name="Alvarez R."/>
            <person name="Tran N.C."/>
            <person name="Knight R."/>
            <person name="Edlund A."/>
        </authorList>
    </citation>
    <scope>NUCLEOTIDE SEQUENCE</scope>
    <source>
        <strain evidence="1">JCVI_3_bin.11</strain>
    </source>
</reference>
<dbReference type="Proteomes" id="UP000787322">
    <property type="component" value="Unassembled WGS sequence"/>
</dbReference>
<evidence type="ECO:0000313" key="2">
    <source>
        <dbReference type="Proteomes" id="UP000787322"/>
    </source>
</evidence>
<organism evidence="1 2">
    <name type="scientific">Lancefieldella parvula</name>
    <dbReference type="NCBI Taxonomy" id="1382"/>
    <lineage>
        <taxon>Bacteria</taxon>
        <taxon>Bacillati</taxon>
        <taxon>Actinomycetota</taxon>
        <taxon>Coriobacteriia</taxon>
        <taxon>Coriobacteriales</taxon>
        <taxon>Atopobiaceae</taxon>
        <taxon>Lancefieldella</taxon>
    </lineage>
</organism>
<dbReference type="EMBL" id="JABZGU010000023">
    <property type="protein sequence ID" value="MBF4802573.1"/>
    <property type="molecule type" value="Genomic_DNA"/>
</dbReference>
<sequence>MLEYELLGIVDGVATYRYYPDGDRENPGMVRFDSNFKMIDYTPSKEDPGAYYASKLFYWFERKGRFKEAGFIAWG</sequence>
<proteinExistence type="predicted"/>
<comment type="caution">
    <text evidence="1">The sequence shown here is derived from an EMBL/GenBank/DDBJ whole genome shotgun (WGS) entry which is preliminary data.</text>
</comment>